<dbReference type="SUPFAM" id="SSF47473">
    <property type="entry name" value="EF-hand"/>
    <property type="match status" value="1"/>
</dbReference>
<protein>
    <recommendedName>
        <fullName evidence="3">EF-hand domain-containing protein</fullName>
    </recommendedName>
</protein>
<proteinExistence type="predicted"/>
<evidence type="ECO:0000313" key="5">
    <source>
        <dbReference type="Proteomes" id="UP000187209"/>
    </source>
</evidence>
<dbReference type="PROSITE" id="PS00018">
    <property type="entry name" value="EF_HAND_1"/>
    <property type="match status" value="1"/>
</dbReference>
<dbReference type="Proteomes" id="UP000187209">
    <property type="component" value="Unassembled WGS sequence"/>
</dbReference>
<name>A0A1R2C2P8_9CILI</name>
<keyword evidence="2" id="KW-0175">Coiled coil</keyword>
<reference evidence="4 5" key="1">
    <citation type="submission" date="2016-11" db="EMBL/GenBank/DDBJ databases">
        <title>The macronuclear genome of Stentor coeruleus: a giant cell with tiny introns.</title>
        <authorList>
            <person name="Slabodnick M."/>
            <person name="Ruby J.G."/>
            <person name="Reiff S.B."/>
            <person name="Swart E.C."/>
            <person name="Gosai S."/>
            <person name="Prabakaran S."/>
            <person name="Witkowska E."/>
            <person name="Larue G.E."/>
            <person name="Fisher S."/>
            <person name="Freeman R.M."/>
            <person name="Gunawardena J."/>
            <person name="Chu W."/>
            <person name="Stover N.A."/>
            <person name="Gregory B.D."/>
            <person name="Nowacki M."/>
            <person name="Derisi J."/>
            <person name="Roy S.W."/>
            <person name="Marshall W.F."/>
            <person name="Sood P."/>
        </authorList>
    </citation>
    <scope>NUCLEOTIDE SEQUENCE [LARGE SCALE GENOMIC DNA]</scope>
    <source>
        <strain evidence="4">WM001</strain>
    </source>
</reference>
<gene>
    <name evidence="4" type="ORF">SteCoe_15855</name>
</gene>
<keyword evidence="1" id="KW-0106">Calcium</keyword>
<feature type="coiled-coil region" evidence="2">
    <location>
        <begin position="381"/>
        <end position="408"/>
    </location>
</feature>
<evidence type="ECO:0000256" key="2">
    <source>
        <dbReference type="SAM" id="Coils"/>
    </source>
</evidence>
<dbReference type="PROSITE" id="PS50222">
    <property type="entry name" value="EF_HAND_2"/>
    <property type="match status" value="1"/>
</dbReference>
<dbReference type="GO" id="GO:0005509">
    <property type="term" value="F:calcium ion binding"/>
    <property type="evidence" value="ECO:0007669"/>
    <property type="project" value="InterPro"/>
</dbReference>
<sequence>MQVERNPSSTFLTKSDLAFPSDKELAQFQKQSNTHTVSSRECLINLWREFRKGTNSKNGVIIKSIFMKILKKDLKLYNDNISEHLFRRNLYLGFGVREYVKKGQVEIITNDIELHDIMLALTLLSRIPNEKKIELIFDLTDVDEDGCLSPDEVYKMIEVIERIFSKENTEMNINSRVLLEKLSRDKALRRYEWVMRSIGMLKSRSKNDEGLITFEEFRNVLDKVPNLKAQFLPRYTDLKSVLKNENSEPEIHVDERNLEDFLIFRYELQALFSDNLKSNRKKKLPPLKKLGKSNDSKIWKKECPGLINGGETSKKLSIPKDYWELNSNNNTILVREKNTDKGEAVCKHYDREEAIEKIIPQREVQKALQDLKKGHESSSHYKNEDDEAAGYENLVNKVKNQVADTKKKQIEVGEVQTISRKSDFKFLNERSSSNY</sequence>
<evidence type="ECO:0000313" key="4">
    <source>
        <dbReference type="EMBL" id="OMJ83267.1"/>
    </source>
</evidence>
<dbReference type="InterPro" id="IPR018247">
    <property type="entry name" value="EF_Hand_1_Ca_BS"/>
</dbReference>
<dbReference type="InterPro" id="IPR002048">
    <property type="entry name" value="EF_hand_dom"/>
</dbReference>
<organism evidence="4 5">
    <name type="scientific">Stentor coeruleus</name>
    <dbReference type="NCBI Taxonomy" id="5963"/>
    <lineage>
        <taxon>Eukaryota</taxon>
        <taxon>Sar</taxon>
        <taxon>Alveolata</taxon>
        <taxon>Ciliophora</taxon>
        <taxon>Postciliodesmatophora</taxon>
        <taxon>Heterotrichea</taxon>
        <taxon>Heterotrichida</taxon>
        <taxon>Stentoridae</taxon>
        <taxon>Stentor</taxon>
    </lineage>
</organism>
<dbReference type="EMBL" id="MPUH01000310">
    <property type="protein sequence ID" value="OMJ83267.1"/>
    <property type="molecule type" value="Genomic_DNA"/>
</dbReference>
<evidence type="ECO:0000259" key="3">
    <source>
        <dbReference type="PROSITE" id="PS50222"/>
    </source>
</evidence>
<accession>A0A1R2C2P8</accession>
<feature type="domain" description="EF-hand" evidence="3">
    <location>
        <begin position="128"/>
        <end position="163"/>
    </location>
</feature>
<dbReference type="InterPro" id="IPR011992">
    <property type="entry name" value="EF-hand-dom_pair"/>
</dbReference>
<keyword evidence="5" id="KW-1185">Reference proteome</keyword>
<dbReference type="OrthoDB" id="313365at2759"/>
<dbReference type="AlphaFoldDB" id="A0A1R2C2P8"/>
<dbReference type="Gene3D" id="1.10.238.10">
    <property type="entry name" value="EF-hand"/>
    <property type="match status" value="1"/>
</dbReference>
<comment type="caution">
    <text evidence="4">The sequence shown here is derived from an EMBL/GenBank/DDBJ whole genome shotgun (WGS) entry which is preliminary data.</text>
</comment>
<evidence type="ECO:0000256" key="1">
    <source>
        <dbReference type="ARBA" id="ARBA00022837"/>
    </source>
</evidence>